<dbReference type="EMBL" id="NIVC01000696">
    <property type="protein sequence ID" value="PAA78277.1"/>
    <property type="molecule type" value="Genomic_DNA"/>
</dbReference>
<keyword evidence="5" id="KW-1185">Reference proteome</keyword>
<evidence type="ECO:0000313" key="5">
    <source>
        <dbReference type="Proteomes" id="UP000215902"/>
    </source>
</evidence>
<dbReference type="Proteomes" id="UP000215902">
    <property type="component" value="Unassembled WGS sequence"/>
</dbReference>
<evidence type="ECO:0000313" key="1">
    <source>
        <dbReference type="EMBL" id="PAA46067.1"/>
    </source>
</evidence>
<gene>
    <name evidence="2" type="ORF">BOX15_Mlig002424g1</name>
    <name evidence="1" type="ORF">BOX15_Mlig002424g2</name>
    <name evidence="4" type="ORF">BOX15_Mlig002424g4</name>
    <name evidence="3" type="ORF">BOX15_Mlig013976g2</name>
</gene>
<dbReference type="EMBL" id="NIVC01001013">
    <property type="protein sequence ID" value="PAA73395.1"/>
    <property type="molecule type" value="Genomic_DNA"/>
</dbReference>
<accession>A0A267DU37</accession>
<evidence type="ECO:0000313" key="4">
    <source>
        <dbReference type="EMBL" id="PAA78277.1"/>
    </source>
</evidence>
<protein>
    <recommendedName>
        <fullName evidence="6">Single-stranded DNA-binding protein</fullName>
    </recommendedName>
</protein>
<sequence>SIGIMASIASLRTLFAKSAFGLAPRRGCSTAAAAVSEAANTSSKTDAATVELRGTVERLLTAGPKHCLFIMRTRVTKPDFNTPISFQHNVKSFGPQADKANSLAKIGARLQVQGILTYERRFRNKPAGEDNPYRCVIEAVNIKSDD</sequence>
<reference evidence="2 5" key="1">
    <citation type="submission" date="2017-06" db="EMBL/GenBank/DDBJ databases">
        <title>A platform for efficient transgenesis in Macrostomum lignano, a flatworm model organism for stem cell research.</title>
        <authorList>
            <person name="Berezikov E."/>
        </authorList>
    </citation>
    <scope>NUCLEOTIDE SEQUENCE [LARGE SCALE GENOMIC DNA]</scope>
    <source>
        <strain evidence="2">DV1</strain>
        <tissue evidence="2">Whole organism</tissue>
    </source>
</reference>
<proteinExistence type="predicted"/>
<feature type="non-terminal residue" evidence="2">
    <location>
        <position position="1"/>
    </location>
</feature>
<dbReference type="EMBL" id="NIVC01003179">
    <property type="protein sequence ID" value="PAA52810.1"/>
    <property type="molecule type" value="Genomic_DNA"/>
</dbReference>
<evidence type="ECO:0000313" key="2">
    <source>
        <dbReference type="EMBL" id="PAA52810.1"/>
    </source>
</evidence>
<evidence type="ECO:0008006" key="6">
    <source>
        <dbReference type="Google" id="ProtNLM"/>
    </source>
</evidence>
<organism evidence="2 5">
    <name type="scientific">Macrostomum lignano</name>
    <dbReference type="NCBI Taxonomy" id="282301"/>
    <lineage>
        <taxon>Eukaryota</taxon>
        <taxon>Metazoa</taxon>
        <taxon>Spiralia</taxon>
        <taxon>Lophotrochozoa</taxon>
        <taxon>Platyhelminthes</taxon>
        <taxon>Rhabditophora</taxon>
        <taxon>Macrostomorpha</taxon>
        <taxon>Macrostomida</taxon>
        <taxon>Macrostomidae</taxon>
        <taxon>Macrostomum</taxon>
    </lineage>
</organism>
<name>A0A267DU37_9PLAT</name>
<dbReference type="EMBL" id="NIVC01005079">
    <property type="protein sequence ID" value="PAA46067.1"/>
    <property type="molecule type" value="Genomic_DNA"/>
</dbReference>
<dbReference type="AlphaFoldDB" id="A0A267DU37"/>
<evidence type="ECO:0000313" key="3">
    <source>
        <dbReference type="EMBL" id="PAA73395.1"/>
    </source>
</evidence>
<comment type="caution">
    <text evidence="2">The sequence shown here is derived from an EMBL/GenBank/DDBJ whole genome shotgun (WGS) entry which is preliminary data.</text>
</comment>